<feature type="chain" id="PRO_5036859209" description="SH3b domain-containing protein" evidence="1">
    <location>
        <begin position="29"/>
        <end position="115"/>
    </location>
</feature>
<gene>
    <name evidence="2" type="ORF">GCM10010387_60190</name>
</gene>
<protein>
    <recommendedName>
        <fullName evidence="4">SH3b domain-containing protein</fullName>
    </recommendedName>
</protein>
<name>A0A918QPW0_9ACTN</name>
<dbReference type="Proteomes" id="UP000630936">
    <property type="component" value="Unassembled WGS sequence"/>
</dbReference>
<dbReference type="EMBL" id="BMWG01000027">
    <property type="protein sequence ID" value="GGZ58257.1"/>
    <property type="molecule type" value="Genomic_DNA"/>
</dbReference>
<keyword evidence="3" id="KW-1185">Reference proteome</keyword>
<evidence type="ECO:0000313" key="2">
    <source>
        <dbReference type="EMBL" id="GGZ58257.1"/>
    </source>
</evidence>
<comment type="caution">
    <text evidence="2">The sequence shown here is derived from an EMBL/GenBank/DDBJ whole genome shotgun (WGS) entry which is preliminary data.</text>
</comment>
<evidence type="ECO:0008006" key="4">
    <source>
        <dbReference type="Google" id="ProtNLM"/>
    </source>
</evidence>
<reference evidence="2" key="2">
    <citation type="submission" date="2020-09" db="EMBL/GenBank/DDBJ databases">
        <authorList>
            <person name="Sun Q."/>
            <person name="Ohkuma M."/>
        </authorList>
    </citation>
    <scope>NUCLEOTIDE SEQUENCE</scope>
    <source>
        <strain evidence="2">JCM 4988</strain>
    </source>
</reference>
<reference evidence="2" key="1">
    <citation type="journal article" date="2014" name="Int. J. Syst. Evol. Microbiol.">
        <title>Complete genome sequence of Corynebacterium casei LMG S-19264T (=DSM 44701T), isolated from a smear-ripened cheese.</title>
        <authorList>
            <consortium name="US DOE Joint Genome Institute (JGI-PGF)"/>
            <person name="Walter F."/>
            <person name="Albersmeier A."/>
            <person name="Kalinowski J."/>
            <person name="Ruckert C."/>
        </authorList>
    </citation>
    <scope>NUCLEOTIDE SEQUENCE</scope>
    <source>
        <strain evidence="2">JCM 4988</strain>
    </source>
</reference>
<keyword evidence="1" id="KW-0732">Signal</keyword>
<dbReference type="AlphaFoldDB" id="A0A918QPW0"/>
<feature type="signal peptide" evidence="1">
    <location>
        <begin position="1"/>
        <end position="28"/>
    </location>
</feature>
<evidence type="ECO:0000313" key="3">
    <source>
        <dbReference type="Proteomes" id="UP000630936"/>
    </source>
</evidence>
<sequence>MLRTLRRLSALTLIPAALALPLAGTATATSTPPSGIGTGYPLSNYVGTPHPLLDVGTTCTRVTDTRSAKNSEDSGRVITLYLDPRCETPVAIIPPGDGWAWIAEVGAMSYTTSAA</sequence>
<dbReference type="RefSeq" id="WP_190126425.1">
    <property type="nucleotide sequence ID" value="NZ_BMWG01000027.1"/>
</dbReference>
<accession>A0A918QPW0</accession>
<evidence type="ECO:0000256" key="1">
    <source>
        <dbReference type="SAM" id="SignalP"/>
    </source>
</evidence>
<organism evidence="2 3">
    <name type="scientific">Streptomyces inusitatus</name>
    <dbReference type="NCBI Taxonomy" id="68221"/>
    <lineage>
        <taxon>Bacteria</taxon>
        <taxon>Bacillati</taxon>
        <taxon>Actinomycetota</taxon>
        <taxon>Actinomycetes</taxon>
        <taxon>Kitasatosporales</taxon>
        <taxon>Streptomycetaceae</taxon>
        <taxon>Streptomyces</taxon>
    </lineage>
</organism>
<proteinExistence type="predicted"/>